<dbReference type="EMBL" id="JAWDGP010000113">
    <property type="protein sequence ID" value="KAK3803624.1"/>
    <property type="molecule type" value="Genomic_DNA"/>
</dbReference>
<gene>
    <name evidence="2" type="ORF">RRG08_023340</name>
</gene>
<evidence type="ECO:0000313" key="2">
    <source>
        <dbReference type="EMBL" id="KAK3803624.1"/>
    </source>
</evidence>
<keyword evidence="3" id="KW-1185">Reference proteome</keyword>
<evidence type="ECO:0000256" key="1">
    <source>
        <dbReference type="SAM" id="MobiDB-lite"/>
    </source>
</evidence>
<dbReference type="AlphaFoldDB" id="A0AAE1EDI0"/>
<protein>
    <submittedName>
        <fullName evidence="2">Uncharacterized protein</fullName>
    </submittedName>
</protein>
<name>A0AAE1EDI0_9GAST</name>
<evidence type="ECO:0000313" key="3">
    <source>
        <dbReference type="Proteomes" id="UP001283361"/>
    </source>
</evidence>
<comment type="caution">
    <text evidence="2">The sequence shown here is derived from an EMBL/GenBank/DDBJ whole genome shotgun (WGS) entry which is preliminary data.</text>
</comment>
<feature type="region of interest" description="Disordered" evidence="1">
    <location>
        <begin position="1"/>
        <end position="33"/>
    </location>
</feature>
<dbReference type="Proteomes" id="UP001283361">
    <property type="component" value="Unassembled WGS sequence"/>
</dbReference>
<proteinExistence type="predicted"/>
<feature type="compositionally biased region" description="Polar residues" evidence="1">
    <location>
        <begin position="14"/>
        <end position="25"/>
    </location>
</feature>
<sequence>MHRLATRILPGITATRTDQGDNSSQSDKHMSLTGPGKVHLQFSSFLVTFKISSTSLDHCGSHYLSVFESMPDPAGGANH</sequence>
<organism evidence="2 3">
    <name type="scientific">Elysia crispata</name>
    <name type="common">lettuce slug</name>
    <dbReference type="NCBI Taxonomy" id="231223"/>
    <lineage>
        <taxon>Eukaryota</taxon>
        <taxon>Metazoa</taxon>
        <taxon>Spiralia</taxon>
        <taxon>Lophotrochozoa</taxon>
        <taxon>Mollusca</taxon>
        <taxon>Gastropoda</taxon>
        <taxon>Heterobranchia</taxon>
        <taxon>Euthyneura</taxon>
        <taxon>Panpulmonata</taxon>
        <taxon>Sacoglossa</taxon>
        <taxon>Placobranchoidea</taxon>
        <taxon>Plakobranchidae</taxon>
        <taxon>Elysia</taxon>
    </lineage>
</organism>
<accession>A0AAE1EDI0</accession>
<reference evidence="2" key="1">
    <citation type="journal article" date="2023" name="G3 (Bethesda)">
        <title>A reference genome for the long-term kleptoplast-retaining sea slug Elysia crispata morphotype clarki.</title>
        <authorList>
            <person name="Eastman K.E."/>
            <person name="Pendleton A.L."/>
            <person name="Shaikh M.A."/>
            <person name="Suttiyut T."/>
            <person name="Ogas R."/>
            <person name="Tomko P."/>
            <person name="Gavelis G."/>
            <person name="Widhalm J.R."/>
            <person name="Wisecaver J.H."/>
        </authorList>
    </citation>
    <scope>NUCLEOTIDE SEQUENCE</scope>
    <source>
        <strain evidence="2">ECLA1</strain>
    </source>
</reference>